<dbReference type="SUPFAM" id="SSF82784">
    <property type="entry name" value="OsmC-like"/>
    <property type="match status" value="1"/>
</dbReference>
<sequence>MPFKRASCRVEMDYFLRGSFLRGTVESGCTEVRTRFEVESKAPPEAIRHVIRMAKKGCFAENMIQAAVPLKSSIRLNGEPLAIEGIG</sequence>
<dbReference type="Gene3D" id="3.30.300.20">
    <property type="match status" value="1"/>
</dbReference>
<comment type="caution">
    <text evidence="1">The sequence shown here is derived from an EMBL/GenBank/DDBJ whole genome shotgun (WGS) entry which is preliminary data.</text>
</comment>
<evidence type="ECO:0000313" key="2">
    <source>
        <dbReference type="Proteomes" id="UP000782312"/>
    </source>
</evidence>
<dbReference type="Proteomes" id="UP000782312">
    <property type="component" value="Unassembled WGS sequence"/>
</dbReference>
<reference evidence="1" key="1">
    <citation type="submission" date="2020-07" db="EMBL/GenBank/DDBJ databases">
        <title>Huge and variable diversity of episymbiotic CPR bacteria and DPANN archaea in groundwater ecosystems.</title>
        <authorList>
            <person name="He C.Y."/>
            <person name="Keren R."/>
            <person name="Whittaker M."/>
            <person name="Farag I.F."/>
            <person name="Doudna J."/>
            <person name="Cate J.H.D."/>
            <person name="Banfield J.F."/>
        </authorList>
    </citation>
    <scope>NUCLEOTIDE SEQUENCE</scope>
    <source>
        <strain evidence="1">NC_groundwater_763_Ag_S-0.2um_68_21</strain>
    </source>
</reference>
<dbReference type="InterPro" id="IPR015946">
    <property type="entry name" value="KH_dom-like_a/b"/>
</dbReference>
<dbReference type="EMBL" id="JACPUR010000017">
    <property type="protein sequence ID" value="MBI3127330.1"/>
    <property type="molecule type" value="Genomic_DNA"/>
</dbReference>
<dbReference type="InterPro" id="IPR036102">
    <property type="entry name" value="OsmC/Ohrsf"/>
</dbReference>
<dbReference type="AlphaFoldDB" id="A0A932MM71"/>
<organism evidence="1 2">
    <name type="scientific">Tectimicrobiota bacterium</name>
    <dbReference type="NCBI Taxonomy" id="2528274"/>
    <lineage>
        <taxon>Bacteria</taxon>
        <taxon>Pseudomonadati</taxon>
        <taxon>Nitrospinota/Tectimicrobiota group</taxon>
        <taxon>Candidatus Tectimicrobiota</taxon>
    </lineage>
</organism>
<evidence type="ECO:0000313" key="1">
    <source>
        <dbReference type="EMBL" id="MBI3127330.1"/>
    </source>
</evidence>
<accession>A0A932MM71</accession>
<protein>
    <submittedName>
        <fullName evidence="1">OsmC family protein</fullName>
    </submittedName>
</protein>
<name>A0A932MM71_UNCTE</name>
<gene>
    <name evidence="1" type="ORF">HYZ11_06975</name>
</gene>
<proteinExistence type="predicted"/>